<feature type="zinc finger region" description="C3H1-type" evidence="4">
    <location>
        <begin position="420"/>
        <end position="444"/>
    </location>
</feature>
<evidence type="ECO:0000256" key="2">
    <source>
        <dbReference type="ARBA" id="ARBA00022942"/>
    </source>
</evidence>
<dbReference type="PANTHER" id="PTHR11599">
    <property type="entry name" value="PROTEASOME SUBUNIT ALPHA/BETA"/>
    <property type="match status" value="1"/>
</dbReference>
<keyword evidence="2 5" id="KW-0647">Proteasome</keyword>
<dbReference type="OrthoDB" id="6133115at2759"/>
<dbReference type="FunFam" id="3.60.20.10:FF:000018">
    <property type="entry name" value="Proteasome subunit alpha type"/>
    <property type="match status" value="1"/>
</dbReference>
<dbReference type="InterPro" id="IPR023332">
    <property type="entry name" value="Proteasome_alpha-type"/>
</dbReference>
<keyword evidence="6" id="KW-0175">Coiled coil</keyword>
<evidence type="ECO:0000256" key="4">
    <source>
        <dbReference type="PROSITE-ProRule" id="PRU00723"/>
    </source>
</evidence>
<evidence type="ECO:0000256" key="1">
    <source>
        <dbReference type="ARBA" id="ARBA00004123"/>
    </source>
</evidence>
<evidence type="ECO:0000256" key="6">
    <source>
        <dbReference type="SAM" id="Coils"/>
    </source>
</evidence>
<dbReference type="Pfam" id="PF00227">
    <property type="entry name" value="Proteasome"/>
    <property type="match status" value="1"/>
</dbReference>
<keyword evidence="4" id="KW-0479">Metal-binding</keyword>
<dbReference type="InterPro" id="IPR001353">
    <property type="entry name" value="Proteasome_sua/b"/>
</dbReference>
<evidence type="ECO:0000256" key="3">
    <source>
        <dbReference type="ARBA" id="ARBA00023242"/>
    </source>
</evidence>
<dbReference type="GO" id="GO:0008270">
    <property type="term" value="F:zinc ion binding"/>
    <property type="evidence" value="ECO:0007669"/>
    <property type="project" value="UniProtKB-KW"/>
</dbReference>
<feature type="coiled-coil region" evidence="6">
    <location>
        <begin position="289"/>
        <end position="316"/>
    </location>
</feature>
<comment type="similarity">
    <text evidence="5">Belongs to the peptidase T1A family.</text>
</comment>
<evidence type="ECO:0000256" key="5">
    <source>
        <dbReference type="PROSITE-ProRule" id="PRU00808"/>
    </source>
</evidence>
<evidence type="ECO:0000259" key="7">
    <source>
        <dbReference type="PROSITE" id="PS50103"/>
    </source>
</evidence>
<dbReference type="SUPFAM" id="SSF56235">
    <property type="entry name" value="N-terminal nucleophile aminohydrolases (Ntn hydrolases)"/>
    <property type="match status" value="1"/>
</dbReference>
<dbReference type="NCBIfam" id="NF003075">
    <property type="entry name" value="PRK03996.1"/>
    <property type="match status" value="1"/>
</dbReference>
<keyword evidence="3" id="KW-0539">Nucleus</keyword>
<feature type="domain" description="C3H1-type" evidence="7">
    <location>
        <begin position="420"/>
        <end position="444"/>
    </location>
</feature>
<dbReference type="InterPro" id="IPR029055">
    <property type="entry name" value="Ntn_hydrolases_N"/>
</dbReference>
<dbReference type="PROSITE" id="PS51475">
    <property type="entry name" value="PROTEASOME_ALPHA_2"/>
    <property type="match status" value="1"/>
</dbReference>
<protein>
    <recommendedName>
        <fullName evidence="7">C3H1-type domain-containing protein</fullName>
    </recommendedName>
</protein>
<dbReference type="Pfam" id="PF10584">
    <property type="entry name" value="Proteasome_A_N"/>
    <property type="match status" value="1"/>
</dbReference>
<dbReference type="GO" id="GO:0006511">
    <property type="term" value="P:ubiquitin-dependent protein catabolic process"/>
    <property type="evidence" value="ECO:0007669"/>
    <property type="project" value="InterPro"/>
</dbReference>
<dbReference type="PROSITE" id="PS50103">
    <property type="entry name" value="ZF_C3H1"/>
    <property type="match status" value="1"/>
</dbReference>
<proteinExistence type="inferred from homology"/>
<keyword evidence="4" id="KW-0863">Zinc-finger</keyword>
<organism evidence="8">
    <name type="scientific">Adineta ricciae</name>
    <name type="common">Rotifer</name>
    <dbReference type="NCBI Taxonomy" id="249248"/>
    <lineage>
        <taxon>Eukaryota</taxon>
        <taxon>Metazoa</taxon>
        <taxon>Spiralia</taxon>
        <taxon>Gnathifera</taxon>
        <taxon>Rotifera</taxon>
        <taxon>Eurotatoria</taxon>
        <taxon>Bdelloidea</taxon>
        <taxon>Adinetida</taxon>
        <taxon>Adinetidae</taxon>
        <taxon>Adineta</taxon>
    </lineage>
</organism>
<dbReference type="SMART" id="SM00948">
    <property type="entry name" value="Proteasome_A_N"/>
    <property type="match status" value="1"/>
</dbReference>
<dbReference type="EMBL" id="CAJNOJ010000091">
    <property type="protein sequence ID" value="CAF1086264.1"/>
    <property type="molecule type" value="Genomic_DNA"/>
</dbReference>
<dbReference type="GO" id="GO:0019773">
    <property type="term" value="C:proteasome core complex, alpha-subunit complex"/>
    <property type="evidence" value="ECO:0007669"/>
    <property type="project" value="UniProtKB-UniRule"/>
</dbReference>
<dbReference type="PROSITE" id="PS00388">
    <property type="entry name" value="PROTEASOME_ALPHA_1"/>
    <property type="match status" value="1"/>
</dbReference>
<accession>A0A814N366</accession>
<dbReference type="InterPro" id="IPR000426">
    <property type="entry name" value="Proteasome_asu_N"/>
</dbReference>
<dbReference type="Proteomes" id="UP000663852">
    <property type="component" value="Unassembled WGS sequence"/>
</dbReference>
<dbReference type="AlphaFoldDB" id="A0A814N366"/>
<dbReference type="InterPro" id="IPR050115">
    <property type="entry name" value="Proteasome_alpha"/>
</dbReference>
<dbReference type="Gene3D" id="3.60.20.10">
    <property type="entry name" value="Glutamine Phosphoribosylpyrophosphate, subunit 1, domain 1"/>
    <property type="match status" value="1"/>
</dbReference>
<comment type="caution">
    <text evidence="8">The sequence shown here is derived from an EMBL/GenBank/DDBJ whole genome shotgun (WGS) entry which is preliminary data.</text>
</comment>
<sequence>MFVVVVKKPISLICYPSRSTPHSPLVISWLAAPSVEHFTYIRIKLEYKNKLVVKHKKFNLYRFIIMAGEYDTAITVFSPDGRLFQVEYAQEAVKKGSTAVGVRGKNIVVLGVEKKAVAVLQEDRTVRKICVLDDHVAMAFAGLTADARVLMHRARIECQSHRLNVEDPVTIEYITRFIADLQQKYTQGRGRRPFGLSTLIVGFDYDGTPRLYSTDPSGTYHEWKANAIGRQAKTVREYLEKAYTETIYESTHESIKLCIRALLEVVQSGSKNVEIAVMARHKPLKTLSAEEVEKYIAEIEKENEIEAEKKKQAKQIGGTTTTAPTLTTQTLLTFISFDDQSFSVTKQFIMPLLDVNAIALLHTLLTTNSLSRLSTLCASLQAPIEHILSIVAAHPFVFARLRAIDTPGDDRIAVVLDLTNCTFYARPPNGCTKDNACPYLHLCPSVVLPNRRCQRPHDCPLSHSLDTEHNRRVIIERGLENLPQKTLIMLILASADPSKTFAVCHHKPKPCREPNCDDLHLCYFYMCSPHLCKYGDCKAGHSLATQRNIDYLERRGLAHVEPLDIIALFRIVDENKKHSHIYRYPLEQQHPAQPMMIMTLMMDEHGQHQQQPMIMF</sequence>
<name>A0A814N366_ADIRI</name>
<keyword evidence="4" id="KW-0862">Zinc</keyword>
<dbReference type="InterPro" id="IPR000571">
    <property type="entry name" value="Znf_CCCH"/>
</dbReference>
<dbReference type="GO" id="GO:0005634">
    <property type="term" value="C:nucleus"/>
    <property type="evidence" value="ECO:0007669"/>
    <property type="project" value="UniProtKB-SubCell"/>
</dbReference>
<reference evidence="8" key="1">
    <citation type="submission" date="2021-02" db="EMBL/GenBank/DDBJ databases">
        <authorList>
            <person name="Nowell W R."/>
        </authorList>
    </citation>
    <scope>NUCLEOTIDE SEQUENCE</scope>
</reference>
<comment type="subcellular location">
    <subcellularLocation>
        <location evidence="1">Nucleus</location>
    </subcellularLocation>
</comment>
<dbReference type="CDD" id="cd03755">
    <property type="entry name" value="proteasome_alpha_type_7"/>
    <property type="match status" value="1"/>
</dbReference>
<dbReference type="GO" id="GO:0005829">
    <property type="term" value="C:cytosol"/>
    <property type="evidence" value="ECO:0007669"/>
    <property type="project" value="UniProtKB-ARBA"/>
</dbReference>
<evidence type="ECO:0000313" key="8">
    <source>
        <dbReference type="EMBL" id="CAF1086264.1"/>
    </source>
</evidence>
<gene>
    <name evidence="8" type="ORF">EDS130_LOCUS19240</name>
</gene>